<sequence length="197" mass="23013">MKVVNVVVLAAFLLLDCYYFLRILFVVLHAKLVAQRKSPLDVFVTRGVCLTTDLDCSCHMNNARYLRELDFARTHMLFSSGLWKTLKHLKAGVVVGSNTIRYRREINLFQLYNIHTQIKYWDEKSLYIEQRYINTKDKFVFAIAIICFRVLRSTPREVLREHGHISIDSPEMPEDIALFVKYNEASSAMLRSETKSE</sequence>
<evidence type="ECO:0000313" key="5">
    <source>
        <dbReference type="RefSeq" id="XP_014669008.1"/>
    </source>
</evidence>
<organism evidence="4 5">
    <name type="scientific">Priapulus caudatus</name>
    <name type="common">Priapulid worm</name>
    <dbReference type="NCBI Taxonomy" id="37621"/>
    <lineage>
        <taxon>Eukaryota</taxon>
        <taxon>Metazoa</taxon>
        <taxon>Ecdysozoa</taxon>
        <taxon>Scalidophora</taxon>
        <taxon>Priapulida</taxon>
        <taxon>Priapulimorpha</taxon>
        <taxon>Priapulimorphida</taxon>
        <taxon>Priapulidae</taxon>
        <taxon>Priapulus</taxon>
    </lineage>
</organism>
<keyword evidence="4" id="KW-1185">Reference proteome</keyword>
<dbReference type="PANTHER" id="PTHR12475:SF4">
    <property type="entry name" value="PROTEIN THEM6"/>
    <property type="match status" value="1"/>
</dbReference>
<dbReference type="Gene3D" id="3.10.129.10">
    <property type="entry name" value="Hotdog Thioesterase"/>
    <property type="match status" value="1"/>
</dbReference>
<gene>
    <name evidence="5" type="primary">LOC106810234</name>
</gene>
<evidence type="ECO:0000256" key="2">
    <source>
        <dbReference type="ARBA" id="ARBA00041112"/>
    </source>
</evidence>
<comment type="similarity">
    <text evidence="1">Belongs to the THEM6 family.</text>
</comment>
<dbReference type="RefSeq" id="XP_014669008.1">
    <property type="nucleotide sequence ID" value="XM_014813522.1"/>
</dbReference>
<keyword evidence="3" id="KW-0472">Membrane</keyword>
<dbReference type="Pfam" id="PF13279">
    <property type="entry name" value="4HBT_2"/>
    <property type="match status" value="1"/>
</dbReference>
<keyword evidence="3" id="KW-1133">Transmembrane helix</keyword>
<evidence type="ECO:0000256" key="3">
    <source>
        <dbReference type="SAM" id="Phobius"/>
    </source>
</evidence>
<dbReference type="PANTHER" id="PTHR12475">
    <property type="match status" value="1"/>
</dbReference>
<dbReference type="InterPro" id="IPR051490">
    <property type="entry name" value="THEM6_lcsJ_thioesterase"/>
</dbReference>
<evidence type="ECO:0000256" key="1">
    <source>
        <dbReference type="ARBA" id="ARBA00038228"/>
    </source>
</evidence>
<dbReference type="InterPro" id="IPR029069">
    <property type="entry name" value="HotDog_dom_sf"/>
</dbReference>
<evidence type="ECO:0000313" key="4">
    <source>
        <dbReference type="Proteomes" id="UP000695022"/>
    </source>
</evidence>
<dbReference type="GeneID" id="106810234"/>
<feature type="transmembrane region" description="Helical" evidence="3">
    <location>
        <begin position="6"/>
        <end position="28"/>
    </location>
</feature>
<name>A0ABM1E9Y7_PRICU</name>
<dbReference type="CDD" id="cd00586">
    <property type="entry name" value="4HBT"/>
    <property type="match status" value="1"/>
</dbReference>
<dbReference type="SUPFAM" id="SSF54637">
    <property type="entry name" value="Thioesterase/thiol ester dehydrase-isomerase"/>
    <property type="match status" value="1"/>
</dbReference>
<accession>A0ABM1E9Y7</accession>
<reference evidence="5" key="1">
    <citation type="submission" date="2025-08" db="UniProtKB">
        <authorList>
            <consortium name="RefSeq"/>
        </authorList>
    </citation>
    <scope>IDENTIFICATION</scope>
</reference>
<protein>
    <recommendedName>
        <fullName evidence="2">Protein THEM6</fullName>
    </recommendedName>
</protein>
<proteinExistence type="inferred from homology"/>
<keyword evidence="3" id="KW-0812">Transmembrane</keyword>
<dbReference type="Proteomes" id="UP000695022">
    <property type="component" value="Unplaced"/>
</dbReference>